<keyword evidence="3" id="KW-1185">Reference proteome</keyword>
<dbReference type="OMA" id="DAVEHWF"/>
<feature type="compositionally biased region" description="Low complexity" evidence="1">
    <location>
        <begin position="31"/>
        <end position="47"/>
    </location>
</feature>
<dbReference type="AlphaFoldDB" id="A0A2V5GSN5"/>
<protein>
    <submittedName>
        <fullName evidence="2">Uncharacterized protein</fullName>
    </submittedName>
</protein>
<sequence length="275" mass="30728">MVPLESRLTAQEEDDAPSPNEEKASSSVSDEYQSAASQSEEAPAGSEPQEEQTVPSESEGAPAGLEPQESSEYKLDEGDTPGAPSDDSSSTASEDKFTIPQFEEGQEPWNPTIDDLNLSIPLCVYGLLRQIFPPGEGYQHTDTTRHSEEIDFQVLHVGHPTTGEFFCLLSGPTGAWAPFWYTYSVWLVMELDIMERVTSPEIPITGMIWREGRFGLYERRRVDGTIVSAPGTIVYDRRHSFDAVEHWFFLVDFLLGFRGEVHYRSIPMIPDEAQS</sequence>
<reference evidence="2 3" key="1">
    <citation type="submission" date="2018-02" db="EMBL/GenBank/DDBJ databases">
        <title>The genomes of Aspergillus section Nigri reveals drivers in fungal speciation.</title>
        <authorList>
            <consortium name="DOE Joint Genome Institute"/>
            <person name="Vesth T.C."/>
            <person name="Nybo J."/>
            <person name="Theobald S."/>
            <person name="Brandl J."/>
            <person name="Frisvad J.C."/>
            <person name="Nielsen K.F."/>
            <person name="Lyhne E.K."/>
            <person name="Kogle M.E."/>
            <person name="Kuo A."/>
            <person name="Riley R."/>
            <person name="Clum A."/>
            <person name="Nolan M."/>
            <person name="Lipzen A."/>
            <person name="Salamov A."/>
            <person name="Henrissat B."/>
            <person name="Wiebenga A."/>
            <person name="De vries R.P."/>
            <person name="Grigoriev I.V."/>
            <person name="Mortensen U.H."/>
            <person name="Andersen M.R."/>
            <person name="Baker S.E."/>
        </authorList>
    </citation>
    <scope>NUCLEOTIDE SEQUENCE [LARGE SCALE GENOMIC DNA]</scope>
    <source>
        <strain evidence="2 3">CBS 115571</strain>
    </source>
</reference>
<feature type="region of interest" description="Disordered" evidence="1">
    <location>
        <begin position="1"/>
        <end position="95"/>
    </location>
</feature>
<evidence type="ECO:0000313" key="3">
    <source>
        <dbReference type="Proteomes" id="UP000249829"/>
    </source>
</evidence>
<evidence type="ECO:0000313" key="2">
    <source>
        <dbReference type="EMBL" id="PYI14285.1"/>
    </source>
</evidence>
<gene>
    <name evidence="2" type="ORF">BO99DRAFT_416906</name>
</gene>
<accession>A0A2V5GSN5</accession>
<organism evidence="2 3">
    <name type="scientific">Aspergillus violaceofuscus (strain CBS 115571)</name>
    <dbReference type="NCBI Taxonomy" id="1450538"/>
    <lineage>
        <taxon>Eukaryota</taxon>
        <taxon>Fungi</taxon>
        <taxon>Dikarya</taxon>
        <taxon>Ascomycota</taxon>
        <taxon>Pezizomycotina</taxon>
        <taxon>Eurotiomycetes</taxon>
        <taxon>Eurotiomycetidae</taxon>
        <taxon>Eurotiales</taxon>
        <taxon>Aspergillaceae</taxon>
        <taxon>Aspergillus</taxon>
    </lineage>
</organism>
<dbReference type="Proteomes" id="UP000249829">
    <property type="component" value="Unassembled WGS sequence"/>
</dbReference>
<proteinExistence type="predicted"/>
<dbReference type="EMBL" id="KZ825215">
    <property type="protein sequence ID" value="PYI14285.1"/>
    <property type="molecule type" value="Genomic_DNA"/>
</dbReference>
<name>A0A2V5GSN5_ASPV1</name>
<evidence type="ECO:0000256" key="1">
    <source>
        <dbReference type="SAM" id="MobiDB-lite"/>
    </source>
</evidence>